<keyword evidence="2" id="KW-1185">Reference proteome</keyword>
<feature type="region of interest" description="Disordered" evidence="1">
    <location>
        <begin position="75"/>
        <end position="106"/>
    </location>
</feature>
<accession>A0A915L6Q7</accession>
<dbReference type="Proteomes" id="UP000887565">
    <property type="component" value="Unplaced"/>
</dbReference>
<reference evidence="3" key="1">
    <citation type="submission" date="2022-11" db="UniProtKB">
        <authorList>
            <consortium name="WormBaseParasite"/>
        </authorList>
    </citation>
    <scope>IDENTIFICATION</scope>
</reference>
<sequence length="137" mass="15035">MVHVFVDVQNIVDGSKKLQVSPQPSQQIQGNNRVIEEAINLNEDDKIQATNGSAISLDLYITIPKLAKGFILNVSPSSLTKKGPNSDKKPSKLLHPGPPFIHKSKGSLDGLDCDSTNLKEHVNTSVLRSNKKDFYIM</sequence>
<evidence type="ECO:0000256" key="1">
    <source>
        <dbReference type="SAM" id="MobiDB-lite"/>
    </source>
</evidence>
<dbReference type="WBParaSite" id="nRc.2.0.1.t46198-RA">
    <property type="protein sequence ID" value="nRc.2.0.1.t46198-RA"/>
    <property type="gene ID" value="nRc.2.0.1.g46198"/>
</dbReference>
<name>A0A915L6Q7_ROMCU</name>
<proteinExistence type="predicted"/>
<dbReference type="AlphaFoldDB" id="A0A915L6Q7"/>
<organism evidence="2 3">
    <name type="scientific">Romanomermis culicivorax</name>
    <name type="common">Nematode worm</name>
    <dbReference type="NCBI Taxonomy" id="13658"/>
    <lineage>
        <taxon>Eukaryota</taxon>
        <taxon>Metazoa</taxon>
        <taxon>Ecdysozoa</taxon>
        <taxon>Nematoda</taxon>
        <taxon>Enoplea</taxon>
        <taxon>Dorylaimia</taxon>
        <taxon>Mermithida</taxon>
        <taxon>Mermithoidea</taxon>
        <taxon>Mermithidae</taxon>
        <taxon>Romanomermis</taxon>
    </lineage>
</organism>
<evidence type="ECO:0000313" key="2">
    <source>
        <dbReference type="Proteomes" id="UP000887565"/>
    </source>
</evidence>
<evidence type="ECO:0000313" key="3">
    <source>
        <dbReference type="WBParaSite" id="nRc.2.0.1.t46198-RA"/>
    </source>
</evidence>
<protein>
    <submittedName>
        <fullName evidence="3">Uncharacterized protein</fullName>
    </submittedName>
</protein>